<keyword evidence="3" id="KW-1185">Reference proteome</keyword>
<protein>
    <recommendedName>
        <fullName evidence="5">Phosphodiester glycosidase domain-containing protein</fullName>
    </recommendedName>
</protein>
<evidence type="ECO:0000313" key="3">
    <source>
        <dbReference type="Proteomes" id="UP000630135"/>
    </source>
</evidence>
<evidence type="ECO:0000313" key="1">
    <source>
        <dbReference type="EMBL" id="GGI73322.1"/>
    </source>
</evidence>
<evidence type="ECO:0000313" key="2">
    <source>
        <dbReference type="EMBL" id="GGP28637.1"/>
    </source>
</evidence>
<reference evidence="2" key="1">
    <citation type="journal article" date="2014" name="Int. J. Syst. Evol. Microbiol.">
        <title>Complete genome of a new Firmicutes species belonging to the dominant human colonic microbiota ('Ruminococcus bicirculans') reveals two chromosomes and a selective capacity to utilize plant glucans.</title>
        <authorList>
            <consortium name="NISC Comparative Sequencing Program"/>
            <person name="Wegmann U."/>
            <person name="Louis P."/>
            <person name="Goesmann A."/>
            <person name="Henrissat B."/>
            <person name="Duncan S.H."/>
            <person name="Flint H.J."/>
        </authorList>
    </citation>
    <scope>NUCLEOTIDE SEQUENCE</scope>
    <source>
        <strain evidence="2">CGMCC 1.8884</strain>
    </source>
</reference>
<comment type="caution">
    <text evidence="1">The sequence shown here is derived from an EMBL/GenBank/DDBJ whole genome shotgun (WGS) entry which is preliminary data.</text>
</comment>
<accession>A0AAV4K2I7</accession>
<evidence type="ECO:0000313" key="4">
    <source>
        <dbReference type="Proteomes" id="UP000652720"/>
    </source>
</evidence>
<sequence>MSPRSIRSALAQSSDGPLLCVPLGILARYAPHVKMLAFSLVARSCSPLGAGILTAALCLTGGGAQARPVAIGGSVQAASVGTRWLGGTVGGTEMLPVWALPRLGVEVRNDPNDLRLKWGGRELRYAPGRGWRALGLTLGAPLPAPQLEGQSLYAPLAALRLLGVPLEADAPDLLAFAAPLRVPGETLPPSPDLPPSPEMSASPVVPARVPVGAVTTAPSPARTSLLPLPDFGVRLQTVRVGRELHRQIETQRVVLELSAPVAPEVQRTANGLAVRLPGVGTVTGEQTLASGDTLSLDMDAGGSWVRLQTGGGRSEVFTLSDPPRVVIDTVTQLGREVPPPINPQALPAGVTYRQLGGLHLLSFDPARFQAQVVSAPRGTFAEVAQLVAQVGGTAGVNASYFDPASALPVDLVVSGGLMTAASLEKRAAVGLLPGGGLVFGYPRPRYRLRGPFGEVQANAVTSRARPDWLTAFVGDGHTETGAAGFLTLHVRLGGRTVERAVSGPHVPPVGTLTLTFDPDRFAQLPRQAGEALEVSLDWRSDDAPWPLTRDALSAGPLLVQAGRAVTDPRREGFNTAASIWRPTRQVALGLWKGQPTVAYLEHGTPEAFAAALVGAGLSDALRLDSGSSASAYLTGGYGNLGGYLNTVWGRPVPNAIVFVPKLTGAVSEGR</sequence>
<gene>
    <name evidence="2" type="ORF">GCM10008021_02880</name>
    <name evidence="1" type="ORF">GCM10010914_04130</name>
</gene>
<evidence type="ECO:0008006" key="5">
    <source>
        <dbReference type="Google" id="ProtNLM"/>
    </source>
</evidence>
<dbReference type="Proteomes" id="UP000630135">
    <property type="component" value="Unassembled WGS sequence"/>
</dbReference>
<dbReference type="Proteomes" id="UP000652720">
    <property type="component" value="Unassembled WGS sequence"/>
</dbReference>
<dbReference type="PANTHER" id="PTHR40446">
    <property type="entry name" value="N-ACETYLGLUCOSAMINE-1-PHOSPHODIESTER ALPHA-N-ACETYLGLUCOSAMINIDASE"/>
    <property type="match status" value="1"/>
</dbReference>
<dbReference type="AlphaFoldDB" id="A0AAV4K2I7"/>
<reference evidence="3" key="3">
    <citation type="journal article" date="2019" name="Int. J. Syst. Evol. Microbiol.">
        <title>The Global Catalogue of Microorganisms (GCM) 10K type strain sequencing project: providing services to taxonomists for standard genome sequencing and annotation.</title>
        <authorList>
            <consortium name="The Broad Institute Genomics Platform"/>
            <consortium name="The Broad Institute Genome Sequencing Center for Infectious Disease"/>
            <person name="Wu L."/>
            <person name="Ma J."/>
        </authorList>
    </citation>
    <scope>NUCLEOTIDE SEQUENCE [LARGE SCALE GENOMIC DNA]</scope>
    <source>
        <strain evidence="3">CGMCC 1.8884</strain>
    </source>
</reference>
<organism evidence="1 4">
    <name type="scientific">Deinococcus wulumuqiensis</name>
    <dbReference type="NCBI Taxonomy" id="980427"/>
    <lineage>
        <taxon>Bacteria</taxon>
        <taxon>Thermotogati</taxon>
        <taxon>Deinococcota</taxon>
        <taxon>Deinococci</taxon>
        <taxon>Deinococcales</taxon>
        <taxon>Deinococcaceae</taxon>
        <taxon>Deinococcus</taxon>
    </lineage>
</organism>
<dbReference type="PANTHER" id="PTHR40446:SF2">
    <property type="entry name" value="N-ACETYLGLUCOSAMINE-1-PHOSPHODIESTER ALPHA-N-ACETYLGLUCOSAMINIDASE"/>
    <property type="match status" value="1"/>
</dbReference>
<dbReference type="EMBL" id="BMMA01000002">
    <property type="protein sequence ID" value="GGI73322.1"/>
    <property type="molecule type" value="Genomic_DNA"/>
</dbReference>
<dbReference type="EMBL" id="BMLZ01000002">
    <property type="protein sequence ID" value="GGP28637.1"/>
    <property type="molecule type" value="Genomic_DNA"/>
</dbReference>
<proteinExistence type="predicted"/>
<name>A0AAV4K2I7_9DEIO</name>
<reference evidence="1" key="4">
    <citation type="submission" date="2023-08" db="EMBL/GenBank/DDBJ databases">
        <authorList>
            <person name="Sun Q."/>
            <person name="Zhou Y."/>
        </authorList>
    </citation>
    <scope>NUCLEOTIDE SEQUENCE</scope>
    <source>
        <strain evidence="2">CGMCC 1.8884</strain>
        <strain evidence="1">CGMCC 1.8885</strain>
    </source>
</reference>
<reference evidence="1" key="2">
    <citation type="journal article" date="2014" name="Int. J. Syst. Evol. Microbiol.">
        <title>Complete genome sequence of Corynebacterium casei LMG S-19264T (=DSM 44701T), isolated from a smear-ripened cheese.</title>
        <authorList>
            <consortium name="US DOE Joint Genome Institute (JGI-PGF)"/>
            <person name="Walter F."/>
            <person name="Albersmeier A."/>
            <person name="Kalinowski J."/>
            <person name="Ruckert C."/>
        </authorList>
    </citation>
    <scope>NUCLEOTIDE SEQUENCE</scope>
    <source>
        <strain evidence="1">CGMCC 1.8885</strain>
    </source>
</reference>